<reference evidence="1 2" key="1">
    <citation type="submission" date="2017-11" db="EMBL/GenBank/DDBJ databases">
        <title>Bacillus camelliae sp. nov., isolated from pu'er tea.</title>
        <authorList>
            <person name="Niu L."/>
        </authorList>
    </citation>
    <scope>NUCLEOTIDE SEQUENCE [LARGE SCALE GENOMIC DNA]</scope>
    <source>
        <strain evidence="1 2">7578-1</strain>
    </source>
</reference>
<evidence type="ECO:0000313" key="1">
    <source>
        <dbReference type="EMBL" id="PKR86792.1"/>
    </source>
</evidence>
<keyword evidence="2" id="KW-1185">Reference proteome</keyword>
<sequence length="116" mass="13114">MNHAFDINVLKEKLMESGIPKDRAYEIAKKVSNTPLPTVKAKATGGEGGKAINLTYMDNYSTLMLVYTFLLNYLDDDSKDTTLNKTLLDTFQKLISEQKQYRNAFLDAVNKLSNDK</sequence>
<dbReference type="RefSeq" id="WP_101352441.1">
    <property type="nucleotide sequence ID" value="NZ_PIQO01000001.1"/>
</dbReference>
<name>A0A2N3LQ43_9BACI</name>
<evidence type="ECO:0000313" key="2">
    <source>
        <dbReference type="Proteomes" id="UP000233440"/>
    </source>
</evidence>
<dbReference type="EMBL" id="PIQO01000001">
    <property type="protein sequence ID" value="PKR86792.1"/>
    <property type="molecule type" value="Genomic_DNA"/>
</dbReference>
<accession>A0A2N3LQ43</accession>
<organism evidence="1 2">
    <name type="scientific">Heyndrickxia camelliae</name>
    <dbReference type="NCBI Taxonomy" id="1707093"/>
    <lineage>
        <taxon>Bacteria</taxon>
        <taxon>Bacillati</taxon>
        <taxon>Bacillota</taxon>
        <taxon>Bacilli</taxon>
        <taxon>Bacillales</taxon>
        <taxon>Bacillaceae</taxon>
        <taxon>Heyndrickxia</taxon>
    </lineage>
</organism>
<dbReference type="Proteomes" id="UP000233440">
    <property type="component" value="Unassembled WGS sequence"/>
</dbReference>
<gene>
    <name evidence="1" type="ORF">CWO92_01650</name>
</gene>
<dbReference type="OrthoDB" id="2915578at2"/>
<protein>
    <submittedName>
        <fullName evidence="1">Uncharacterized protein</fullName>
    </submittedName>
</protein>
<dbReference type="AlphaFoldDB" id="A0A2N3LQ43"/>
<comment type="caution">
    <text evidence="1">The sequence shown here is derived from an EMBL/GenBank/DDBJ whole genome shotgun (WGS) entry which is preliminary data.</text>
</comment>
<proteinExistence type="predicted"/>